<dbReference type="NCBIfam" id="TIGR01085">
    <property type="entry name" value="murE"/>
    <property type="match status" value="1"/>
</dbReference>
<feature type="domain" description="Mur ligase C-terminal" evidence="3">
    <location>
        <begin position="238"/>
        <end position="365"/>
    </location>
</feature>
<dbReference type="SUPFAM" id="SSF53623">
    <property type="entry name" value="MurD-like peptide ligases, catalytic domain"/>
    <property type="match status" value="1"/>
</dbReference>
<feature type="domain" description="Mur ligase central" evidence="4">
    <location>
        <begin position="32"/>
        <end position="199"/>
    </location>
</feature>
<organism evidence="5 6">
    <name type="scientific">Candidatus Roizmanbacteria bacterium RIFCSPHIGHO2_01_FULL_39_24</name>
    <dbReference type="NCBI Taxonomy" id="1802032"/>
    <lineage>
        <taxon>Bacteria</taxon>
        <taxon>Candidatus Roizmaniibacteriota</taxon>
    </lineage>
</organism>
<keyword evidence="2" id="KW-0573">Peptidoglycan synthesis</keyword>
<dbReference type="InterPro" id="IPR036615">
    <property type="entry name" value="Mur_ligase_C_dom_sf"/>
</dbReference>
<dbReference type="PANTHER" id="PTHR23135:SF4">
    <property type="entry name" value="UDP-N-ACETYLMURAMOYL-L-ALANYL-D-GLUTAMATE--2,6-DIAMINOPIMELATE LIGASE MURE HOMOLOG, CHLOROPLASTIC"/>
    <property type="match status" value="1"/>
</dbReference>
<dbReference type="GO" id="GO:0051301">
    <property type="term" value="P:cell division"/>
    <property type="evidence" value="ECO:0007669"/>
    <property type="project" value="UniProtKB-KW"/>
</dbReference>
<proteinExistence type="inferred from homology"/>
<evidence type="ECO:0000259" key="3">
    <source>
        <dbReference type="Pfam" id="PF02875"/>
    </source>
</evidence>
<dbReference type="Gene3D" id="3.90.190.20">
    <property type="entry name" value="Mur ligase, C-terminal domain"/>
    <property type="match status" value="1"/>
</dbReference>
<dbReference type="GO" id="GO:0005524">
    <property type="term" value="F:ATP binding"/>
    <property type="evidence" value="ECO:0007669"/>
    <property type="project" value="InterPro"/>
</dbReference>
<comment type="similarity">
    <text evidence="1">Belongs to the MurCDEF family. MurE subfamily.</text>
</comment>
<dbReference type="GO" id="GO:0005737">
    <property type="term" value="C:cytoplasm"/>
    <property type="evidence" value="ECO:0007669"/>
    <property type="project" value="UniProtKB-SubCell"/>
</dbReference>
<evidence type="ECO:0008006" key="7">
    <source>
        <dbReference type="Google" id="ProtNLM"/>
    </source>
</evidence>
<evidence type="ECO:0000313" key="5">
    <source>
        <dbReference type="EMBL" id="OGK19289.1"/>
    </source>
</evidence>
<sequence length="394" mass="44341">MQLLKNIFHLLEALFANVLYVFPSTSIKVVGVTGTDGKTTTTHAIYHILKESGKNVSMVSTVYAQIGNKTMETGFHTTTPRASTVFNYLKQATKAGSEYFILETTSHALSQNRVHGIRFEAAVLTNITQEHAMEHKSFEEYVKVKARLLLQSKHPIINLDADIYQTVKEILTTNRKTYTSFSLKNTEANIIWNKDIKTDISDDFNRENILGAYACCVLLGIEKEKAGRALSSFTLPKGRLDIVHEDDFMVIIDFAHTPNAIFNVLQEIRKNYLKTGGRIIHVFGSASERDDVKRPMMGEASAKFADTIILTEEDHRNEDVQDICKQIAKGIGSSKPYFTEPDRAKAIEWAIQMAKKNDIVVLTGKSHEKSLARNGKEYPWDEYKAVENAVGSRK</sequence>
<keyword evidence="2" id="KW-0132">Cell division</keyword>
<evidence type="ECO:0000313" key="6">
    <source>
        <dbReference type="Proteomes" id="UP000176850"/>
    </source>
</evidence>
<comment type="pathway">
    <text evidence="2">Cell wall biogenesis; peptidoglycan biosynthesis.</text>
</comment>
<dbReference type="AlphaFoldDB" id="A0A1F7GK56"/>
<dbReference type="Pfam" id="PF02875">
    <property type="entry name" value="Mur_ligase_C"/>
    <property type="match status" value="1"/>
</dbReference>
<dbReference type="GO" id="GO:0008360">
    <property type="term" value="P:regulation of cell shape"/>
    <property type="evidence" value="ECO:0007669"/>
    <property type="project" value="UniProtKB-KW"/>
</dbReference>
<name>A0A1F7GK56_9BACT</name>
<evidence type="ECO:0000256" key="2">
    <source>
        <dbReference type="RuleBase" id="RU004135"/>
    </source>
</evidence>
<accession>A0A1F7GK56</accession>
<dbReference type="SUPFAM" id="SSF53244">
    <property type="entry name" value="MurD-like peptide ligases, peptide-binding domain"/>
    <property type="match status" value="1"/>
</dbReference>
<dbReference type="Proteomes" id="UP000176850">
    <property type="component" value="Unassembled WGS sequence"/>
</dbReference>
<dbReference type="InterPro" id="IPR013221">
    <property type="entry name" value="Mur_ligase_cen"/>
</dbReference>
<dbReference type="GO" id="GO:0009252">
    <property type="term" value="P:peptidoglycan biosynthetic process"/>
    <property type="evidence" value="ECO:0007669"/>
    <property type="project" value="UniProtKB-UniPathway"/>
</dbReference>
<dbReference type="InterPro" id="IPR005761">
    <property type="entry name" value="UDP-N-AcMur-Glu-dNH2Pim_ligase"/>
</dbReference>
<comment type="subcellular location">
    <subcellularLocation>
        <location evidence="2">Cytoplasm</location>
    </subcellularLocation>
</comment>
<protein>
    <recommendedName>
        <fullName evidence="7">UDP-N-acetylmuramoyl-L-alanyl-D-glutamate--2, 6-diaminopimelate ligase</fullName>
    </recommendedName>
</protein>
<dbReference type="Gene3D" id="3.40.1190.10">
    <property type="entry name" value="Mur-like, catalytic domain"/>
    <property type="match status" value="1"/>
</dbReference>
<dbReference type="GO" id="GO:0071555">
    <property type="term" value="P:cell wall organization"/>
    <property type="evidence" value="ECO:0007669"/>
    <property type="project" value="UniProtKB-KW"/>
</dbReference>
<evidence type="ECO:0000259" key="4">
    <source>
        <dbReference type="Pfam" id="PF08245"/>
    </source>
</evidence>
<keyword evidence="2" id="KW-0961">Cell wall biogenesis/degradation</keyword>
<comment type="caution">
    <text evidence="5">The sequence shown here is derived from an EMBL/GenBank/DDBJ whole genome shotgun (WGS) entry which is preliminary data.</text>
</comment>
<reference evidence="5 6" key="1">
    <citation type="journal article" date="2016" name="Nat. Commun.">
        <title>Thousands of microbial genomes shed light on interconnected biogeochemical processes in an aquifer system.</title>
        <authorList>
            <person name="Anantharaman K."/>
            <person name="Brown C.T."/>
            <person name="Hug L.A."/>
            <person name="Sharon I."/>
            <person name="Castelle C.J."/>
            <person name="Probst A.J."/>
            <person name="Thomas B.C."/>
            <person name="Singh A."/>
            <person name="Wilkins M.J."/>
            <person name="Karaoz U."/>
            <person name="Brodie E.L."/>
            <person name="Williams K.H."/>
            <person name="Hubbard S.S."/>
            <person name="Banfield J.F."/>
        </authorList>
    </citation>
    <scope>NUCLEOTIDE SEQUENCE [LARGE SCALE GENOMIC DNA]</scope>
</reference>
<evidence type="ECO:0000256" key="1">
    <source>
        <dbReference type="ARBA" id="ARBA00005898"/>
    </source>
</evidence>
<dbReference type="InterPro" id="IPR036565">
    <property type="entry name" value="Mur-like_cat_sf"/>
</dbReference>
<dbReference type="InterPro" id="IPR004101">
    <property type="entry name" value="Mur_ligase_C"/>
</dbReference>
<gene>
    <name evidence="5" type="ORF">A2799_00470</name>
</gene>
<keyword evidence="2" id="KW-0133">Cell shape</keyword>
<dbReference type="GO" id="GO:0016881">
    <property type="term" value="F:acid-amino acid ligase activity"/>
    <property type="evidence" value="ECO:0007669"/>
    <property type="project" value="InterPro"/>
</dbReference>
<dbReference type="PANTHER" id="PTHR23135">
    <property type="entry name" value="MUR LIGASE FAMILY MEMBER"/>
    <property type="match status" value="1"/>
</dbReference>
<dbReference type="EMBL" id="MFZH01000013">
    <property type="protein sequence ID" value="OGK19289.1"/>
    <property type="molecule type" value="Genomic_DNA"/>
</dbReference>
<dbReference type="Pfam" id="PF08245">
    <property type="entry name" value="Mur_ligase_M"/>
    <property type="match status" value="1"/>
</dbReference>
<keyword evidence="2" id="KW-0131">Cell cycle</keyword>
<dbReference type="UniPathway" id="UPA00219"/>